<dbReference type="eggNOG" id="ENOG502QPP0">
    <property type="taxonomic scope" value="Eukaryota"/>
</dbReference>
<sequence length="289" mass="31089">MLQVHRLLSASQIHSWVPTLNPSALSAPSTQGIVPLDALGQASLASAQRSPPWRSLFFLPQLKQHPLCQVIIGHEAQRLEQEARGRLERQKILDQSEAEKARRELLELEALSTAVESTGTAKAEAESRAEAARIEGQGSVLQAKLKAEALAIETEAELQRVQKVRELELVYARAQLELEVSKAQQLAEVEVKKFKLMTEALGPSTIRDLAVAGPEMQVKLLQSLGLKSTLITDGSTPVNLFHTALGLLGLGSEAQSTAKNATGGHGPEKGLLLQSSAVPQVFGSSRTVP</sequence>
<protein>
    <submittedName>
        <fullName evidence="1">Major vault protein</fullName>
    </submittedName>
</protein>
<dbReference type="Proteomes" id="UP000010552">
    <property type="component" value="Unassembled WGS sequence"/>
</dbReference>
<evidence type="ECO:0000313" key="2">
    <source>
        <dbReference type="Proteomes" id="UP000010552"/>
    </source>
</evidence>
<name>L5KGZ9_PTEAL</name>
<dbReference type="Gene3D" id="6.10.250.720">
    <property type="match status" value="1"/>
</dbReference>
<dbReference type="GO" id="GO:0005737">
    <property type="term" value="C:cytoplasm"/>
    <property type="evidence" value="ECO:0007669"/>
    <property type="project" value="TreeGrafter"/>
</dbReference>
<dbReference type="AlphaFoldDB" id="L5KGZ9"/>
<dbReference type="InParanoid" id="L5KGZ9"/>
<dbReference type="EMBL" id="KB030715">
    <property type="protein sequence ID" value="ELK10944.1"/>
    <property type="molecule type" value="Genomic_DNA"/>
</dbReference>
<dbReference type="Gene3D" id="6.20.380.10">
    <property type="match status" value="1"/>
</dbReference>
<dbReference type="PANTHER" id="PTHR14165:SF3">
    <property type="entry name" value="MAJOR VAULT PROTEIN"/>
    <property type="match status" value="1"/>
</dbReference>
<organism evidence="1 2">
    <name type="scientific">Pteropus alecto</name>
    <name type="common">Black flying fox</name>
    <dbReference type="NCBI Taxonomy" id="9402"/>
    <lineage>
        <taxon>Eukaryota</taxon>
        <taxon>Metazoa</taxon>
        <taxon>Chordata</taxon>
        <taxon>Craniata</taxon>
        <taxon>Vertebrata</taxon>
        <taxon>Euteleostomi</taxon>
        <taxon>Mammalia</taxon>
        <taxon>Eutheria</taxon>
        <taxon>Laurasiatheria</taxon>
        <taxon>Chiroptera</taxon>
        <taxon>Yinpterochiroptera</taxon>
        <taxon>Pteropodoidea</taxon>
        <taxon>Pteropodidae</taxon>
        <taxon>Pteropodinae</taxon>
        <taxon>Pteropus</taxon>
    </lineage>
</organism>
<evidence type="ECO:0000313" key="1">
    <source>
        <dbReference type="EMBL" id="ELK10944.1"/>
    </source>
</evidence>
<dbReference type="STRING" id="9402.L5KGZ9"/>
<dbReference type="InterPro" id="IPR039059">
    <property type="entry name" value="MVP"/>
</dbReference>
<accession>L5KGZ9</accession>
<dbReference type="GO" id="GO:0005634">
    <property type="term" value="C:nucleus"/>
    <property type="evidence" value="ECO:0007669"/>
    <property type="project" value="TreeGrafter"/>
</dbReference>
<proteinExistence type="predicted"/>
<keyword evidence="2" id="KW-1185">Reference proteome</keyword>
<gene>
    <name evidence="1" type="ORF">PAL_GLEAN10011875</name>
</gene>
<reference evidence="2" key="1">
    <citation type="journal article" date="2013" name="Science">
        <title>Comparative analysis of bat genomes provides insight into the evolution of flight and immunity.</title>
        <authorList>
            <person name="Zhang G."/>
            <person name="Cowled C."/>
            <person name="Shi Z."/>
            <person name="Huang Z."/>
            <person name="Bishop-Lilly K.A."/>
            <person name="Fang X."/>
            <person name="Wynne J.W."/>
            <person name="Xiong Z."/>
            <person name="Baker M.L."/>
            <person name="Zhao W."/>
            <person name="Tachedjian M."/>
            <person name="Zhu Y."/>
            <person name="Zhou P."/>
            <person name="Jiang X."/>
            <person name="Ng J."/>
            <person name="Yang L."/>
            <person name="Wu L."/>
            <person name="Xiao J."/>
            <person name="Feng Y."/>
            <person name="Chen Y."/>
            <person name="Sun X."/>
            <person name="Zhang Y."/>
            <person name="Marsh G.A."/>
            <person name="Crameri G."/>
            <person name="Broder C.C."/>
            <person name="Frey K.G."/>
            <person name="Wang L.F."/>
            <person name="Wang J."/>
        </authorList>
    </citation>
    <scope>NUCLEOTIDE SEQUENCE [LARGE SCALE GENOMIC DNA]</scope>
</reference>
<dbReference type="PANTHER" id="PTHR14165">
    <property type="entry name" value="MAJOR VAULT PROTEIN"/>
    <property type="match status" value="1"/>
</dbReference>